<dbReference type="RefSeq" id="WP_171358219.1">
    <property type="nucleotide sequence ID" value="NZ_VTYN01000013.1"/>
</dbReference>
<gene>
    <name evidence="2" type="ORF">F0262_13680</name>
</gene>
<name>A0A7Y3ZA22_9VIBR</name>
<proteinExistence type="predicted"/>
<evidence type="ECO:0000259" key="1">
    <source>
        <dbReference type="Pfam" id="PF24697"/>
    </source>
</evidence>
<protein>
    <recommendedName>
        <fullName evidence="1">DUF7661 domain-containing protein</fullName>
    </recommendedName>
</protein>
<evidence type="ECO:0000313" key="3">
    <source>
        <dbReference type="Proteomes" id="UP000572072"/>
    </source>
</evidence>
<dbReference type="InterPro" id="IPR056078">
    <property type="entry name" value="DUF7661"/>
</dbReference>
<evidence type="ECO:0000313" key="2">
    <source>
        <dbReference type="EMBL" id="NOH49102.1"/>
    </source>
</evidence>
<organism evidence="2 3">
    <name type="scientific">Vibrio rotiferianus</name>
    <dbReference type="NCBI Taxonomy" id="190895"/>
    <lineage>
        <taxon>Bacteria</taxon>
        <taxon>Pseudomonadati</taxon>
        <taxon>Pseudomonadota</taxon>
        <taxon>Gammaproteobacteria</taxon>
        <taxon>Vibrionales</taxon>
        <taxon>Vibrionaceae</taxon>
        <taxon>Vibrio</taxon>
    </lineage>
</organism>
<dbReference type="EMBL" id="VTYN01000013">
    <property type="protein sequence ID" value="NOH49102.1"/>
    <property type="molecule type" value="Genomic_DNA"/>
</dbReference>
<feature type="domain" description="DUF7661" evidence="1">
    <location>
        <begin position="5"/>
        <end position="74"/>
    </location>
</feature>
<dbReference type="Pfam" id="PF24697">
    <property type="entry name" value="DUF7661"/>
    <property type="match status" value="1"/>
</dbReference>
<reference evidence="2 3" key="1">
    <citation type="submission" date="2019-08" db="EMBL/GenBank/DDBJ databases">
        <title>Draft genome sequencing and comparative genomics of hatchery-associated Vibrios.</title>
        <authorList>
            <person name="Kehlet-Delgado H."/>
            <person name="Mueller R.S."/>
        </authorList>
    </citation>
    <scope>NUCLEOTIDE SEQUENCE [LARGE SCALE GENOMIC DNA]</scope>
    <source>
        <strain evidence="2 3">00-78-3</strain>
    </source>
</reference>
<sequence>MSSSMKVNVFGKIMLAECRDGIWTLYIDSETSIKRPIRDFAVPPFLDEDELLTYLDDMYHEHATAAHPNVFRIE</sequence>
<accession>A0A7Y3ZA22</accession>
<dbReference type="AlphaFoldDB" id="A0A7Y3ZA22"/>
<comment type="caution">
    <text evidence="2">The sequence shown here is derived from an EMBL/GenBank/DDBJ whole genome shotgun (WGS) entry which is preliminary data.</text>
</comment>
<dbReference type="Proteomes" id="UP000572072">
    <property type="component" value="Unassembled WGS sequence"/>
</dbReference>